<keyword evidence="4" id="KW-1185">Reference proteome</keyword>
<dbReference type="OrthoDB" id="10524278at2759"/>
<dbReference type="PANTHER" id="PTHR47092:SF1">
    <property type="entry name" value="CHROMATIN REMODELING REGULATOR CECR2"/>
    <property type="match status" value="1"/>
</dbReference>
<organism evidence="3 4">
    <name type="scientific">Nephila pilipes</name>
    <name type="common">Giant wood spider</name>
    <name type="synonym">Nephila maculata</name>
    <dbReference type="NCBI Taxonomy" id="299642"/>
    <lineage>
        <taxon>Eukaryota</taxon>
        <taxon>Metazoa</taxon>
        <taxon>Ecdysozoa</taxon>
        <taxon>Arthropoda</taxon>
        <taxon>Chelicerata</taxon>
        <taxon>Arachnida</taxon>
        <taxon>Araneae</taxon>
        <taxon>Araneomorphae</taxon>
        <taxon>Entelegynae</taxon>
        <taxon>Araneoidea</taxon>
        <taxon>Nephilidae</taxon>
        <taxon>Nephila</taxon>
    </lineage>
</organism>
<evidence type="ECO:0000313" key="4">
    <source>
        <dbReference type="Proteomes" id="UP000887013"/>
    </source>
</evidence>
<dbReference type="GO" id="GO:0090537">
    <property type="term" value="C:CERF complex"/>
    <property type="evidence" value="ECO:0007669"/>
    <property type="project" value="InterPro"/>
</dbReference>
<protein>
    <submittedName>
        <fullName evidence="3">Uncharacterized protein</fullName>
    </submittedName>
</protein>
<feature type="compositionally biased region" description="Polar residues" evidence="1">
    <location>
        <begin position="19"/>
        <end position="28"/>
    </location>
</feature>
<accession>A0A8X6UFR4</accession>
<dbReference type="GO" id="GO:0006338">
    <property type="term" value="P:chromatin remodeling"/>
    <property type="evidence" value="ECO:0007669"/>
    <property type="project" value="InterPro"/>
</dbReference>
<dbReference type="AlphaFoldDB" id="A0A8X6UFR4"/>
<feature type="region of interest" description="Disordered" evidence="1">
    <location>
        <begin position="1"/>
        <end position="31"/>
    </location>
</feature>
<comment type="caution">
    <text evidence="3">The sequence shown here is derived from an EMBL/GenBank/DDBJ whole genome shotgun (WGS) entry which is preliminary data.</text>
</comment>
<dbReference type="PANTHER" id="PTHR47092">
    <property type="entry name" value="CAT EYE SYNDROME CRITICAL REGION PROTEIN 2"/>
    <property type="match status" value="1"/>
</dbReference>
<name>A0A8X6UFR4_NEPPI</name>
<sequence length="114" mass="12783">MNEMRVSDQCKNVLDDQDNAPNSESGHASENDVMSMWKVPAIAQFVSLFKDSLKLPEIEIEELEEGLLGMTETGSFILQNLIIVLLTGIYPKCSVKFPKRRKIMRVVLGILKGT</sequence>
<gene>
    <name evidence="3" type="ORF">NPIL_606801</name>
</gene>
<dbReference type="EMBL" id="BMAW01125486">
    <property type="protein sequence ID" value="GFU12593.1"/>
    <property type="molecule type" value="Genomic_DNA"/>
</dbReference>
<proteinExistence type="predicted"/>
<keyword evidence="2" id="KW-0472">Membrane</keyword>
<evidence type="ECO:0000313" key="3">
    <source>
        <dbReference type="EMBL" id="GFU12593.1"/>
    </source>
</evidence>
<feature type="transmembrane region" description="Helical" evidence="2">
    <location>
        <begin position="76"/>
        <end position="95"/>
    </location>
</feature>
<keyword evidence="2" id="KW-1133">Transmembrane helix</keyword>
<dbReference type="InterPro" id="IPR029614">
    <property type="entry name" value="CECR2"/>
</dbReference>
<reference evidence="3" key="1">
    <citation type="submission" date="2020-08" db="EMBL/GenBank/DDBJ databases">
        <title>Multicomponent nature underlies the extraordinary mechanical properties of spider dragline silk.</title>
        <authorList>
            <person name="Kono N."/>
            <person name="Nakamura H."/>
            <person name="Mori M."/>
            <person name="Yoshida Y."/>
            <person name="Ohtoshi R."/>
            <person name="Malay A.D."/>
            <person name="Moran D.A.P."/>
            <person name="Tomita M."/>
            <person name="Numata K."/>
            <person name="Arakawa K."/>
        </authorList>
    </citation>
    <scope>NUCLEOTIDE SEQUENCE</scope>
</reference>
<evidence type="ECO:0000256" key="2">
    <source>
        <dbReference type="SAM" id="Phobius"/>
    </source>
</evidence>
<dbReference type="Proteomes" id="UP000887013">
    <property type="component" value="Unassembled WGS sequence"/>
</dbReference>
<evidence type="ECO:0000256" key="1">
    <source>
        <dbReference type="SAM" id="MobiDB-lite"/>
    </source>
</evidence>
<keyword evidence="2" id="KW-0812">Transmembrane</keyword>